<dbReference type="GO" id="GO:0005886">
    <property type="term" value="C:plasma membrane"/>
    <property type="evidence" value="ECO:0007669"/>
    <property type="project" value="TreeGrafter"/>
</dbReference>
<sequence length="455" mass="52339">MVMQTFSSIIIVDLATSNMGYWVELRDWLCKDPAKLVRHLVLFICCIIVVVQLTECFDKLKQPPISTHSYYILNETIQMPAITICREPAYKEEVLTNIAGRYCSHPKYDTCWFHYPFGLVDLEEFFMNSTFNQNETFLPFQYGLNGLSDNVEITSSLHFYNGRCFTMRPRILLQRATKNSGYSMILTHHIQTDNQYFYYESEPGWHLFIHDSRENFTGEKSTEISMKASGRVEYVFIRRNEEIEIKLQTKCFVKVDGNQNLCSTLNDYSDLKSGEICIWEDLANKANCTGPWMYDITHQPPCSSCSSMTHLIREYKGAYDSEEKNACSCIPPCESHLFSAYIQSRRSFHQPEPNTQIWIYYTTKLISMVEERPNYDTTQFIADVGGSLGFLLGLSVLGLIGILEHLTLLMCGGASRNGLVKRVKHVNENRLSSDLETDKTSRKSDDTVDIAIVYP</sequence>
<evidence type="ECO:0000256" key="7">
    <source>
        <dbReference type="ARBA" id="ARBA00023053"/>
    </source>
</evidence>
<evidence type="ECO:0000256" key="1">
    <source>
        <dbReference type="ARBA" id="ARBA00004141"/>
    </source>
</evidence>
<dbReference type="PANTHER" id="PTHR11690">
    <property type="entry name" value="AMILORIDE-SENSITIVE SODIUM CHANNEL-RELATED"/>
    <property type="match status" value="1"/>
</dbReference>
<keyword evidence="11 12" id="KW-0407">Ion channel</keyword>
<dbReference type="EMBL" id="CCAG010022068">
    <property type="status" value="NOT_ANNOTATED_CDS"/>
    <property type="molecule type" value="Genomic_DNA"/>
</dbReference>
<evidence type="ECO:0000256" key="2">
    <source>
        <dbReference type="ARBA" id="ARBA00007193"/>
    </source>
</evidence>
<name>A0A1B0FMT5_GLOMM</name>
<evidence type="ECO:0000256" key="12">
    <source>
        <dbReference type="RuleBase" id="RU000679"/>
    </source>
</evidence>
<comment type="subcellular location">
    <subcellularLocation>
        <location evidence="1">Membrane</location>
        <topology evidence="1">Multi-pass membrane protein</topology>
    </subcellularLocation>
</comment>
<evidence type="ECO:0000313" key="13">
    <source>
        <dbReference type="EnsemblMetazoa" id="GMOY005158-PA"/>
    </source>
</evidence>
<dbReference type="STRING" id="37546.A0A1B0FMT5"/>
<evidence type="ECO:0000256" key="11">
    <source>
        <dbReference type="ARBA" id="ARBA00023303"/>
    </source>
</evidence>
<evidence type="ECO:0000313" key="14">
    <source>
        <dbReference type="Proteomes" id="UP000092444"/>
    </source>
</evidence>
<keyword evidence="7" id="KW-0915">Sodium</keyword>
<keyword evidence="4 12" id="KW-0894">Sodium channel</keyword>
<keyword evidence="10 12" id="KW-0739">Sodium transport</keyword>
<evidence type="ECO:0000256" key="9">
    <source>
        <dbReference type="ARBA" id="ARBA00023136"/>
    </source>
</evidence>
<evidence type="ECO:0000256" key="8">
    <source>
        <dbReference type="ARBA" id="ARBA00023065"/>
    </source>
</evidence>
<accession>A0A1B0FMT5</accession>
<keyword evidence="14" id="KW-1185">Reference proteome</keyword>
<dbReference type="PANTHER" id="PTHR11690:SF248">
    <property type="entry name" value="PICKPOCKET 17, ISOFORM A"/>
    <property type="match status" value="1"/>
</dbReference>
<proteinExistence type="inferred from homology"/>
<dbReference type="PRINTS" id="PR01078">
    <property type="entry name" value="AMINACHANNEL"/>
</dbReference>
<evidence type="ECO:0008006" key="15">
    <source>
        <dbReference type="Google" id="ProtNLM"/>
    </source>
</evidence>
<keyword evidence="5 12" id="KW-0812">Transmembrane</keyword>
<evidence type="ECO:0000256" key="10">
    <source>
        <dbReference type="ARBA" id="ARBA00023201"/>
    </source>
</evidence>
<evidence type="ECO:0000256" key="3">
    <source>
        <dbReference type="ARBA" id="ARBA00022448"/>
    </source>
</evidence>
<evidence type="ECO:0000256" key="4">
    <source>
        <dbReference type="ARBA" id="ARBA00022461"/>
    </source>
</evidence>
<dbReference type="VEuPathDB" id="VectorBase:GMOY005158"/>
<dbReference type="AlphaFoldDB" id="A0A1B0FMT5"/>
<dbReference type="Pfam" id="PF00858">
    <property type="entry name" value="ASC"/>
    <property type="match status" value="1"/>
</dbReference>
<dbReference type="GO" id="GO:0015280">
    <property type="term" value="F:ligand-gated sodium channel activity"/>
    <property type="evidence" value="ECO:0007669"/>
    <property type="project" value="TreeGrafter"/>
</dbReference>
<dbReference type="EnsemblMetazoa" id="GMOY005158-RA">
    <property type="protein sequence ID" value="GMOY005158-PA"/>
    <property type="gene ID" value="GMOY005158"/>
</dbReference>
<keyword evidence="3 12" id="KW-0813">Transport</keyword>
<dbReference type="InterPro" id="IPR001873">
    <property type="entry name" value="ENaC"/>
</dbReference>
<protein>
    <recommendedName>
        <fullName evidence="15">Degenerin del-1</fullName>
    </recommendedName>
</protein>
<reference evidence="13" key="1">
    <citation type="submission" date="2020-05" db="UniProtKB">
        <authorList>
            <consortium name="EnsemblMetazoa"/>
        </authorList>
    </citation>
    <scope>IDENTIFICATION</scope>
    <source>
        <strain evidence="13">Yale</strain>
    </source>
</reference>
<organism evidence="13 14">
    <name type="scientific">Glossina morsitans morsitans</name>
    <name type="common">Savannah tsetse fly</name>
    <dbReference type="NCBI Taxonomy" id="37546"/>
    <lineage>
        <taxon>Eukaryota</taxon>
        <taxon>Metazoa</taxon>
        <taxon>Ecdysozoa</taxon>
        <taxon>Arthropoda</taxon>
        <taxon>Hexapoda</taxon>
        <taxon>Insecta</taxon>
        <taxon>Pterygota</taxon>
        <taxon>Neoptera</taxon>
        <taxon>Endopterygota</taxon>
        <taxon>Diptera</taxon>
        <taxon>Brachycera</taxon>
        <taxon>Muscomorpha</taxon>
        <taxon>Hippoboscoidea</taxon>
        <taxon>Glossinidae</taxon>
        <taxon>Glossina</taxon>
    </lineage>
</organism>
<dbReference type="PhylomeDB" id="A0A1B0FMT5"/>
<keyword evidence="9" id="KW-0472">Membrane</keyword>
<keyword evidence="8 12" id="KW-0406">Ion transport</keyword>
<comment type="similarity">
    <text evidence="2 12">Belongs to the amiloride-sensitive sodium channel (TC 1.A.6) family.</text>
</comment>
<keyword evidence="6" id="KW-1133">Transmembrane helix</keyword>
<dbReference type="Gene3D" id="1.10.287.770">
    <property type="entry name" value="YojJ-like"/>
    <property type="match status" value="1"/>
</dbReference>
<dbReference type="Proteomes" id="UP000092444">
    <property type="component" value="Unassembled WGS sequence"/>
</dbReference>
<evidence type="ECO:0000256" key="5">
    <source>
        <dbReference type="ARBA" id="ARBA00022692"/>
    </source>
</evidence>
<evidence type="ECO:0000256" key="6">
    <source>
        <dbReference type="ARBA" id="ARBA00022989"/>
    </source>
</evidence>